<dbReference type="EMBL" id="JAFHKK010000010">
    <property type="protein sequence ID" value="MBN2964297.1"/>
    <property type="molecule type" value="Genomic_DNA"/>
</dbReference>
<proteinExistence type="predicted"/>
<dbReference type="InterPro" id="IPR029787">
    <property type="entry name" value="Nucleotide_cyclase"/>
</dbReference>
<dbReference type="SMART" id="SM00267">
    <property type="entry name" value="GGDEF"/>
    <property type="match status" value="1"/>
</dbReference>
<dbReference type="NCBIfam" id="TIGR00254">
    <property type="entry name" value="GGDEF"/>
    <property type="match status" value="1"/>
</dbReference>
<gene>
    <name evidence="7" type="ORF">JWV37_05865</name>
</gene>
<dbReference type="Gene3D" id="3.30.70.270">
    <property type="match status" value="1"/>
</dbReference>
<protein>
    <recommendedName>
        <fullName evidence="1">diguanylate cyclase</fullName>
        <ecNumber evidence="1">2.7.7.65</ecNumber>
    </recommendedName>
</protein>
<dbReference type="InterPro" id="IPR035965">
    <property type="entry name" value="PAS-like_dom_sf"/>
</dbReference>
<dbReference type="Pfam" id="PF04392">
    <property type="entry name" value="ABC_sub_bind"/>
    <property type="match status" value="1"/>
</dbReference>
<evidence type="ECO:0000259" key="5">
    <source>
        <dbReference type="PROSITE" id="PS50113"/>
    </source>
</evidence>
<dbReference type="InterPro" id="IPR050469">
    <property type="entry name" value="Diguanylate_Cyclase"/>
</dbReference>
<dbReference type="PROSITE" id="PS50113">
    <property type="entry name" value="PAC"/>
    <property type="match status" value="1"/>
</dbReference>
<evidence type="ECO:0000259" key="6">
    <source>
        <dbReference type="PROSITE" id="PS50887"/>
    </source>
</evidence>
<evidence type="ECO:0000256" key="2">
    <source>
        <dbReference type="ARBA" id="ARBA00034247"/>
    </source>
</evidence>
<dbReference type="PROSITE" id="PS50112">
    <property type="entry name" value="PAS"/>
    <property type="match status" value="1"/>
</dbReference>
<dbReference type="InterPro" id="IPR043128">
    <property type="entry name" value="Rev_trsase/Diguanyl_cyclase"/>
</dbReference>
<dbReference type="Proteomes" id="UP000703590">
    <property type="component" value="Unassembled WGS sequence"/>
</dbReference>
<dbReference type="SUPFAM" id="SSF55073">
    <property type="entry name" value="Nucleotide cyclase"/>
    <property type="match status" value="1"/>
</dbReference>
<evidence type="ECO:0000256" key="3">
    <source>
        <dbReference type="SAM" id="Phobius"/>
    </source>
</evidence>
<dbReference type="PROSITE" id="PS50887">
    <property type="entry name" value="GGDEF"/>
    <property type="match status" value="1"/>
</dbReference>
<comment type="caution">
    <text evidence="7">The sequence shown here is derived from an EMBL/GenBank/DDBJ whole genome shotgun (WGS) entry which is preliminary data.</text>
</comment>
<dbReference type="Gene3D" id="3.40.50.2300">
    <property type="match status" value="2"/>
</dbReference>
<evidence type="ECO:0000313" key="7">
    <source>
        <dbReference type="EMBL" id="MBN2964297.1"/>
    </source>
</evidence>
<comment type="catalytic activity">
    <reaction evidence="2">
        <text>2 GTP = 3',3'-c-di-GMP + 2 diphosphate</text>
        <dbReference type="Rhea" id="RHEA:24898"/>
        <dbReference type="ChEBI" id="CHEBI:33019"/>
        <dbReference type="ChEBI" id="CHEBI:37565"/>
        <dbReference type="ChEBI" id="CHEBI:58805"/>
        <dbReference type="EC" id="2.7.7.65"/>
    </reaction>
</comment>
<reference evidence="7" key="2">
    <citation type="submission" date="2021-02" db="EMBL/GenBank/DDBJ databases">
        <authorList>
            <person name="Merkel A.Y."/>
        </authorList>
    </citation>
    <scope>NUCLEOTIDE SEQUENCE</scope>
    <source>
        <strain evidence="7">T05b</strain>
    </source>
</reference>
<keyword evidence="3" id="KW-1133">Transmembrane helix</keyword>
<organism evidence="7 8">
    <name type="scientific">Sulfurospirillum tamanense</name>
    <dbReference type="NCBI Taxonomy" id="2813362"/>
    <lineage>
        <taxon>Bacteria</taxon>
        <taxon>Pseudomonadati</taxon>
        <taxon>Campylobacterota</taxon>
        <taxon>Epsilonproteobacteria</taxon>
        <taxon>Campylobacterales</taxon>
        <taxon>Sulfurospirillaceae</taxon>
        <taxon>Sulfurospirillum</taxon>
    </lineage>
</organism>
<dbReference type="EC" id="2.7.7.65" evidence="1"/>
<dbReference type="InterPro" id="IPR000160">
    <property type="entry name" value="GGDEF_dom"/>
</dbReference>
<dbReference type="InterPro" id="IPR000700">
    <property type="entry name" value="PAS-assoc_C"/>
</dbReference>
<keyword evidence="3" id="KW-0472">Membrane</keyword>
<evidence type="ECO:0000259" key="4">
    <source>
        <dbReference type="PROSITE" id="PS50112"/>
    </source>
</evidence>
<accession>A0ABS2WRR2</accession>
<feature type="domain" description="PAC" evidence="5">
    <location>
        <begin position="456"/>
        <end position="510"/>
    </location>
</feature>
<feature type="transmembrane region" description="Helical" evidence="3">
    <location>
        <begin position="336"/>
        <end position="356"/>
    </location>
</feature>
<dbReference type="NCBIfam" id="TIGR00229">
    <property type="entry name" value="sensory_box"/>
    <property type="match status" value="1"/>
</dbReference>
<dbReference type="Pfam" id="PF08448">
    <property type="entry name" value="PAS_4"/>
    <property type="match status" value="1"/>
</dbReference>
<feature type="domain" description="PAS" evidence="4">
    <location>
        <begin position="386"/>
        <end position="456"/>
    </location>
</feature>
<dbReference type="SMART" id="SM00091">
    <property type="entry name" value="PAS"/>
    <property type="match status" value="1"/>
</dbReference>
<keyword evidence="8" id="KW-1185">Reference proteome</keyword>
<dbReference type="RefSeq" id="WP_205458846.1">
    <property type="nucleotide sequence ID" value="NZ_JAFHKK010000010.1"/>
</dbReference>
<dbReference type="InterPro" id="IPR000014">
    <property type="entry name" value="PAS"/>
</dbReference>
<evidence type="ECO:0000313" key="8">
    <source>
        <dbReference type="Proteomes" id="UP000703590"/>
    </source>
</evidence>
<reference evidence="7" key="1">
    <citation type="submission" date="2021-02" db="EMBL/GenBank/DDBJ databases">
        <title>Sulfurospirillum tamanensis sp. nov.</title>
        <authorList>
            <person name="Frolova A."/>
            <person name="Merkel A."/>
            <person name="Slobodkin A."/>
        </authorList>
    </citation>
    <scope>NUCLEOTIDE SEQUENCE</scope>
    <source>
        <strain evidence="7">T05b</strain>
    </source>
</reference>
<dbReference type="InterPro" id="IPR013656">
    <property type="entry name" value="PAS_4"/>
</dbReference>
<name>A0ABS2WRR2_9BACT</name>
<dbReference type="Gene3D" id="3.30.450.20">
    <property type="entry name" value="PAS domain"/>
    <property type="match status" value="1"/>
</dbReference>
<dbReference type="SUPFAM" id="SSF55785">
    <property type="entry name" value="PYP-like sensor domain (PAS domain)"/>
    <property type="match status" value="1"/>
</dbReference>
<dbReference type="PANTHER" id="PTHR45138:SF9">
    <property type="entry name" value="DIGUANYLATE CYCLASE DGCM-RELATED"/>
    <property type="match status" value="1"/>
</dbReference>
<evidence type="ECO:0000256" key="1">
    <source>
        <dbReference type="ARBA" id="ARBA00012528"/>
    </source>
</evidence>
<sequence length="673" mass="76920">MIARLIFLLFFTTTLFADKNVLVLHSYHHGLQWTDSISKGIIAAFESSEEKINIYFEYLDSKRNLESSFLERTFRYFLLKHNNTAFDAIIASDNDALAFLNDYQHELFPNTPVVFCGINNFDPQMASNLPHVTGVKEVVDYDGTLALAIDLFPKRKKVVVVLDNTYTANTIRTEIKEVEKRFNPELDFYYFWDFETQDLEAFIHKHKEDIFVYALAFNRDKKGNFFSYSESIAIIKRLFGPTIPVFGSWDFFLGQGIIGGVIVSGFNQGHTAGTLTLEVLQGKEASALPTQTNIGKDGIIFDYKEMQRFSLKTPKGLLHVSYINKPIGFFAQHKTVLIPLGVLFLILLIGVLLREFRNHERNQMLKEANALLDQKIALATQESQKNEKLFRFVADSSLYLIWVADTKYNITYINTKVKEYFDLSPQDIIGSHDFPFLSPSYKKELRAQLEALHQDRTLESIAFEFYCDTLDKYMKNTVMPIHDSEGVVDGYKGIIEDITEEKIHLDLLEEAAQTDALTGLLNRSTLEVNYLNLLQKMRLSQEESCLMMIDIDHFKEINDCAGHLMGDNVLKRLAQYLKAYFRKSDLIFRYGGEEFVVLLPDISQKDAYTSAQTLKAKVSEEPFEGIISSLTISIGLTVISKDDSVLMETIAKADKALYRAKKNGRNRVEAFDG</sequence>
<keyword evidence="3" id="KW-0812">Transmembrane</keyword>
<dbReference type="CDD" id="cd01949">
    <property type="entry name" value="GGDEF"/>
    <property type="match status" value="1"/>
</dbReference>
<dbReference type="CDD" id="cd00130">
    <property type="entry name" value="PAS"/>
    <property type="match status" value="1"/>
</dbReference>
<dbReference type="InterPro" id="IPR007487">
    <property type="entry name" value="ABC_transpt-TYRBP-like"/>
</dbReference>
<dbReference type="PANTHER" id="PTHR45138">
    <property type="entry name" value="REGULATORY COMPONENTS OF SENSORY TRANSDUCTION SYSTEM"/>
    <property type="match status" value="1"/>
</dbReference>
<feature type="domain" description="GGDEF" evidence="6">
    <location>
        <begin position="542"/>
        <end position="673"/>
    </location>
</feature>
<dbReference type="Pfam" id="PF00990">
    <property type="entry name" value="GGDEF"/>
    <property type="match status" value="1"/>
</dbReference>